<dbReference type="EMBL" id="SEYY01001142">
    <property type="protein sequence ID" value="KAB7505688.1"/>
    <property type="molecule type" value="Genomic_DNA"/>
</dbReference>
<comment type="similarity">
    <text evidence="4">Belongs to the class-V pyridoxal-phosphate-dependent aminotransferase family. MOCOS subfamily.</text>
</comment>
<organism evidence="6 7">
    <name type="scientific">Armadillidium nasatum</name>
    <dbReference type="NCBI Taxonomy" id="96803"/>
    <lineage>
        <taxon>Eukaryota</taxon>
        <taxon>Metazoa</taxon>
        <taxon>Ecdysozoa</taxon>
        <taxon>Arthropoda</taxon>
        <taxon>Crustacea</taxon>
        <taxon>Multicrustacea</taxon>
        <taxon>Malacostraca</taxon>
        <taxon>Eumalacostraca</taxon>
        <taxon>Peracarida</taxon>
        <taxon>Isopoda</taxon>
        <taxon>Oniscidea</taxon>
        <taxon>Crinocheta</taxon>
        <taxon>Armadillidiidae</taxon>
        <taxon>Armadillidium</taxon>
    </lineage>
</organism>
<dbReference type="InterPro" id="IPR005303">
    <property type="entry name" value="MOCOS_middle"/>
</dbReference>
<dbReference type="InterPro" id="IPR015424">
    <property type="entry name" value="PyrdxlP-dep_Trfase"/>
</dbReference>
<dbReference type="InterPro" id="IPR000192">
    <property type="entry name" value="Aminotrans_V_dom"/>
</dbReference>
<dbReference type="Gene3D" id="3.40.640.10">
    <property type="entry name" value="Type I PLP-dependent aspartate aminotransferase-like (Major domain)"/>
    <property type="match status" value="1"/>
</dbReference>
<evidence type="ECO:0000313" key="6">
    <source>
        <dbReference type="EMBL" id="KAB7505688.1"/>
    </source>
</evidence>
<keyword evidence="1 4" id="KW-0808">Transferase</keyword>
<dbReference type="Pfam" id="PF03476">
    <property type="entry name" value="MOSC_N"/>
    <property type="match status" value="1"/>
</dbReference>
<dbReference type="InterPro" id="IPR005302">
    <property type="entry name" value="MoCF_Sase_C"/>
</dbReference>
<reference evidence="6 7" key="1">
    <citation type="journal article" date="2019" name="PLoS Biol.">
        <title>Sex chromosomes control vertical transmission of feminizing Wolbachia symbionts in an isopod.</title>
        <authorList>
            <person name="Becking T."/>
            <person name="Chebbi M.A."/>
            <person name="Giraud I."/>
            <person name="Moumen B."/>
            <person name="Laverre T."/>
            <person name="Caubet Y."/>
            <person name="Peccoud J."/>
            <person name="Gilbert C."/>
            <person name="Cordaux R."/>
        </authorList>
    </citation>
    <scope>NUCLEOTIDE SEQUENCE [LARGE SCALE GENOMIC DNA]</scope>
    <source>
        <strain evidence="6">ANa2</strain>
        <tissue evidence="6">Whole body excluding digestive tract and cuticle</tissue>
    </source>
</reference>
<dbReference type="GO" id="GO:0016829">
    <property type="term" value="F:lyase activity"/>
    <property type="evidence" value="ECO:0007669"/>
    <property type="project" value="UniProtKB-UniRule"/>
</dbReference>
<evidence type="ECO:0000313" key="7">
    <source>
        <dbReference type="Proteomes" id="UP000326759"/>
    </source>
</evidence>
<comment type="catalytic activity">
    <reaction evidence="4">
        <text>Mo-molybdopterin + L-cysteine + AH2 = thio-Mo-molybdopterin + L-alanine + A + H2O</text>
        <dbReference type="Rhea" id="RHEA:42636"/>
        <dbReference type="ChEBI" id="CHEBI:13193"/>
        <dbReference type="ChEBI" id="CHEBI:15377"/>
        <dbReference type="ChEBI" id="CHEBI:17499"/>
        <dbReference type="ChEBI" id="CHEBI:35235"/>
        <dbReference type="ChEBI" id="CHEBI:57972"/>
        <dbReference type="ChEBI" id="CHEBI:71302"/>
        <dbReference type="ChEBI" id="CHEBI:82685"/>
        <dbReference type="EC" id="2.8.1.9"/>
    </reaction>
</comment>
<dbReference type="Pfam" id="PF00266">
    <property type="entry name" value="Aminotran_5"/>
    <property type="match status" value="2"/>
</dbReference>
<dbReference type="PANTHER" id="PTHR14237:SF80">
    <property type="entry name" value="MOLYBDENUM COFACTOR SULFURASE"/>
    <property type="match status" value="1"/>
</dbReference>
<gene>
    <name evidence="6" type="primary">Mocos</name>
    <name evidence="6" type="ORF">Anas_01377</name>
</gene>
<evidence type="ECO:0000256" key="2">
    <source>
        <dbReference type="ARBA" id="ARBA00022898"/>
    </source>
</evidence>
<dbReference type="InterPro" id="IPR015421">
    <property type="entry name" value="PyrdxlP-dep_Trfase_major"/>
</dbReference>
<dbReference type="SUPFAM" id="SSF141673">
    <property type="entry name" value="MOSC N-terminal domain-like"/>
    <property type="match status" value="1"/>
</dbReference>
<name>A0A5N5THU6_9CRUS</name>
<proteinExistence type="inferred from homology"/>
<dbReference type="Pfam" id="PF03473">
    <property type="entry name" value="MOSC"/>
    <property type="match status" value="1"/>
</dbReference>
<evidence type="ECO:0000256" key="1">
    <source>
        <dbReference type="ARBA" id="ARBA00022679"/>
    </source>
</evidence>
<keyword evidence="7" id="KW-1185">Reference proteome</keyword>
<dbReference type="SUPFAM" id="SSF53383">
    <property type="entry name" value="PLP-dependent transferases"/>
    <property type="match status" value="1"/>
</dbReference>
<dbReference type="GO" id="GO:0030170">
    <property type="term" value="F:pyridoxal phosphate binding"/>
    <property type="evidence" value="ECO:0007669"/>
    <property type="project" value="UniProtKB-UniRule"/>
</dbReference>
<dbReference type="InterPro" id="IPR015422">
    <property type="entry name" value="PyrdxlP-dep_Trfase_small"/>
</dbReference>
<sequence>MDDIFSMFKTLLFSNPHSKHLPSDLTTETIESMRNRVLKHFNTNSEEYEVIFTSSATDAIKLVGNFFAWSRAEEKTKSTGVYVYTEENHTSVLGLREFANAKGAQVHCIEIDKVEQSLQKSSNSVLTEKTNCNSEVQNCLFAYPAQSNFSGVKYPLSWISDIQDGHLNVCDPPLNADGNSCVDLKKKNNIWFVLLDAASFVATSVLDLSKYKPDFVPISFYKIFGYPTGLGCLLVGKRAWHCLHKPYFGGGTVQMADSKSMALQRRESLHEKFEDGTLPFLDIISLGHGFNTLLRITAACVLVLGCNFVSNDQITYSLNILLRWCMENIEKHVFNISRYLIYNLKSLKHGNGVAVAEVYSKLNLSRDNHGSIVNFNLKYSNGDYVGYSQVEKVSSLYNVHLRTGCVCNPGACQKYLDISSEKMKKQFEAGHICGDSNDLVDGSPTGSVRVSFGYMSTYEDADNVLKMVKECFIDGELLFDTISYTSEDFSTLRENVDAKLIKESYSSLCENELGKLVIESKAVSYHNNKNNATPNGKETTLSHHISLANSLEEVNALNRNGLDRKCLLLTDIIIYPVKSCAGISVSRWSVGQCGLKYDRQWVIVNSSGVTLTMKRCPLLSLLKPWIDEDNNVLVLSYKGFNNININLSLSLDTITSENKFCSGRICGDKINGVDCGDDVSKWLSSVLGLTGVRLVRQIQPRRCKLSRNDNESRGLSLANESQYLAIHRPSLRQLLQHIGENQFQNFIPKEEELKLRFRPNFVFDGGLPYEEDEWKSFAIDKFNFKVLGHCNRCQMVNVNPRTGERSKEPMLSLGKCRGPSMPFGIHSSFIGHNTREFNSSVSCEESSFLKVGMIYKSNPDISDALQEKYHLLSESVRLLHCKKGIVFSL</sequence>
<dbReference type="PANTHER" id="PTHR14237">
    <property type="entry name" value="MOLYBDOPTERIN COFACTOR SULFURASE MOSC"/>
    <property type="match status" value="1"/>
</dbReference>
<comment type="function">
    <text evidence="4">Sulfurates the molybdenum cofactor. Sulfation of molybdenum is essential for xanthine dehydrogenase (XDH) and aldehyde oxidase (ADO) enzymes in which molybdenum cofactor is liganded by 1 oxygen and 1 sulfur atom in active form.</text>
</comment>
<keyword evidence="3 4" id="KW-0501">Molybdenum cofactor biosynthesis</keyword>
<feature type="domain" description="MOSC" evidence="5">
    <location>
        <begin position="692"/>
        <end position="879"/>
    </location>
</feature>
<dbReference type="GO" id="GO:0006777">
    <property type="term" value="P:Mo-molybdopterin cofactor biosynthetic process"/>
    <property type="evidence" value="ECO:0007669"/>
    <property type="project" value="UniProtKB-UniRule"/>
</dbReference>
<feature type="active site" evidence="4">
    <location>
        <position position="407"/>
    </location>
</feature>
<dbReference type="Proteomes" id="UP000326759">
    <property type="component" value="Unassembled WGS sequence"/>
</dbReference>
<dbReference type="OrthoDB" id="420046at2759"/>
<dbReference type="GO" id="GO:0030151">
    <property type="term" value="F:molybdenum ion binding"/>
    <property type="evidence" value="ECO:0007669"/>
    <property type="project" value="UniProtKB-UniRule"/>
</dbReference>
<dbReference type="InterPro" id="IPR028886">
    <property type="entry name" value="MoCo_sulfurase"/>
</dbReference>
<dbReference type="HAMAP" id="MF_03050">
    <property type="entry name" value="MOCOS"/>
    <property type="match status" value="1"/>
</dbReference>
<keyword evidence="2 4" id="KW-0663">Pyridoxal phosphate</keyword>
<comment type="cofactor">
    <cofactor evidence="4">
        <name>pyridoxal 5'-phosphate</name>
        <dbReference type="ChEBI" id="CHEBI:597326"/>
    </cofactor>
</comment>
<evidence type="ECO:0000259" key="5">
    <source>
        <dbReference type="PROSITE" id="PS51340"/>
    </source>
</evidence>
<dbReference type="AlphaFoldDB" id="A0A5N5THU6"/>
<feature type="modified residue" description="N6-(pyridoxal phosphate)lysine" evidence="4">
    <location>
        <position position="222"/>
    </location>
</feature>
<dbReference type="PROSITE" id="PS51340">
    <property type="entry name" value="MOSC"/>
    <property type="match status" value="1"/>
</dbReference>
<accession>A0A5N5THU6</accession>
<dbReference type="GO" id="GO:0008265">
    <property type="term" value="F:molybdenum cofactor sulfurtransferase activity"/>
    <property type="evidence" value="ECO:0007669"/>
    <property type="project" value="UniProtKB-UniRule"/>
</dbReference>
<comment type="caution">
    <text evidence="6">The sequence shown here is derived from an EMBL/GenBank/DDBJ whole genome shotgun (WGS) entry which is preliminary data.</text>
</comment>
<protein>
    <recommendedName>
        <fullName evidence="4">Molybdenum cofactor sulfurase</fullName>
        <shortName evidence="4">MCS</shortName>
        <shortName evidence="4">MOS</shortName>
        <shortName evidence="4">MoCo sulfurase</shortName>
        <ecNumber evidence="4">2.8.1.9</ecNumber>
    </recommendedName>
    <alternativeName>
        <fullName evidence="4">Molybdenum cofactor sulfurtransferase</fullName>
    </alternativeName>
</protein>
<evidence type="ECO:0000256" key="4">
    <source>
        <dbReference type="HAMAP-Rule" id="MF_03050"/>
    </source>
</evidence>
<dbReference type="EC" id="2.8.1.9" evidence="4"/>
<dbReference type="Gene3D" id="3.90.1150.10">
    <property type="entry name" value="Aspartate Aminotransferase, domain 1"/>
    <property type="match status" value="1"/>
</dbReference>
<evidence type="ECO:0000256" key="3">
    <source>
        <dbReference type="ARBA" id="ARBA00023150"/>
    </source>
</evidence>